<dbReference type="RefSeq" id="WP_210060772.1">
    <property type="nucleotide sequence ID" value="NZ_JAGGLJ010000008.1"/>
</dbReference>
<dbReference type="PANTHER" id="PTHR37305:SF1">
    <property type="entry name" value="MEMBRANE PROTEIN"/>
    <property type="match status" value="1"/>
</dbReference>
<evidence type="ECO:0000313" key="2">
    <source>
        <dbReference type="EMBL" id="MBP2025480.1"/>
    </source>
</evidence>
<comment type="caution">
    <text evidence="2">The sequence shown here is derived from an EMBL/GenBank/DDBJ whole genome shotgun (WGS) entry which is preliminary data.</text>
</comment>
<proteinExistence type="predicted"/>
<accession>A0ABS4KCI9</accession>
<feature type="transmembrane region" description="Helical" evidence="1">
    <location>
        <begin position="239"/>
        <end position="266"/>
    </location>
</feature>
<name>A0ABS4KCI9_9FIRM</name>
<feature type="transmembrane region" description="Helical" evidence="1">
    <location>
        <begin position="73"/>
        <end position="94"/>
    </location>
</feature>
<dbReference type="PANTHER" id="PTHR37305">
    <property type="entry name" value="INTEGRAL MEMBRANE PROTEIN-RELATED"/>
    <property type="match status" value="1"/>
</dbReference>
<protein>
    <submittedName>
        <fullName evidence="2">ABC-2 type transport system permease protein</fullName>
    </submittedName>
</protein>
<keyword evidence="3" id="KW-1185">Reference proteome</keyword>
<gene>
    <name evidence="2" type="ORF">J2Z71_001013</name>
</gene>
<dbReference type="EMBL" id="JAGGLJ010000008">
    <property type="protein sequence ID" value="MBP2025480.1"/>
    <property type="molecule type" value="Genomic_DNA"/>
</dbReference>
<keyword evidence="1" id="KW-0472">Membrane</keyword>
<feature type="transmembrane region" description="Helical" evidence="1">
    <location>
        <begin position="198"/>
        <end position="218"/>
    </location>
</feature>
<sequence>MVFEMEFKSTFGKMIAWILVLLVLVGLLLALYPMMLDLNMKSMFDSFISSLSTSFKSGLGLEEKIDYTNMGQYIAFIYQYIAVLIAMFAMQIGANSLAREQSLGNIEYIYSNPISRSEIVTQKLLSSVLTYIIFLVVLAVATFGLAVVLTPKDADIRKQQIVIDLIKIFVGLLASGFVYMSIGYFVSSLSKTINYTEGISVLFVLINIILIIFGKINGGTLKNIINNFSLEVFKPIKMLTGTFSIVGILINLVVFVIFILLTYLVYDKKELKF</sequence>
<dbReference type="Pfam" id="PF12679">
    <property type="entry name" value="ABC2_membrane_2"/>
    <property type="match status" value="1"/>
</dbReference>
<feature type="transmembrane region" description="Helical" evidence="1">
    <location>
        <begin position="161"/>
        <end position="186"/>
    </location>
</feature>
<evidence type="ECO:0000256" key="1">
    <source>
        <dbReference type="SAM" id="Phobius"/>
    </source>
</evidence>
<keyword evidence="1" id="KW-1133">Transmembrane helix</keyword>
<keyword evidence="1" id="KW-0812">Transmembrane</keyword>
<feature type="transmembrane region" description="Helical" evidence="1">
    <location>
        <begin position="128"/>
        <end position="149"/>
    </location>
</feature>
<organism evidence="2 3">
    <name type="scientific">Peptoniphilus stercorisuis</name>
    <dbReference type="NCBI Taxonomy" id="1436965"/>
    <lineage>
        <taxon>Bacteria</taxon>
        <taxon>Bacillati</taxon>
        <taxon>Bacillota</taxon>
        <taxon>Tissierellia</taxon>
        <taxon>Tissierellales</taxon>
        <taxon>Peptoniphilaceae</taxon>
        <taxon>Peptoniphilus</taxon>
    </lineage>
</organism>
<reference evidence="2 3" key="1">
    <citation type="submission" date="2021-03" db="EMBL/GenBank/DDBJ databases">
        <title>Genomic Encyclopedia of Type Strains, Phase IV (KMG-IV): sequencing the most valuable type-strain genomes for metagenomic binning, comparative biology and taxonomic classification.</title>
        <authorList>
            <person name="Goeker M."/>
        </authorList>
    </citation>
    <scope>NUCLEOTIDE SEQUENCE [LARGE SCALE GENOMIC DNA]</scope>
    <source>
        <strain evidence="2 3">DSM 27563</strain>
    </source>
</reference>
<evidence type="ECO:0000313" key="3">
    <source>
        <dbReference type="Proteomes" id="UP001519306"/>
    </source>
</evidence>
<feature type="transmembrane region" description="Helical" evidence="1">
    <location>
        <begin position="14"/>
        <end position="34"/>
    </location>
</feature>
<dbReference type="Proteomes" id="UP001519306">
    <property type="component" value="Unassembled WGS sequence"/>
</dbReference>